<feature type="domain" description="Ricin B lectin" evidence="2">
    <location>
        <begin position="23"/>
        <end position="143"/>
    </location>
</feature>
<gene>
    <name evidence="3" type="ORF">M378DRAFT_283691</name>
</gene>
<sequence length="147" mass="15907">MSRKLAIISAGVLLLSYRAHCQTPAFIGNLLLQPALNSGKCMTAASNNDGALVTIQTCTGGASQTWVFTNGEVRVFGNKCLDVTNGGNYDGNKLQIWTCYDGDTNQQWYYDVRAIPSHSLLVPLALIPPLRFGPTNFLGLITENAQI</sequence>
<dbReference type="OrthoDB" id="6770063at2759"/>
<evidence type="ECO:0000313" key="3">
    <source>
        <dbReference type="EMBL" id="KIL59005.1"/>
    </source>
</evidence>
<protein>
    <submittedName>
        <fullName evidence="3">Carbohydrate-binding module family 13 protein</fullName>
    </submittedName>
</protein>
<feature type="signal peptide" evidence="1">
    <location>
        <begin position="1"/>
        <end position="21"/>
    </location>
</feature>
<dbReference type="AlphaFoldDB" id="A0A0C2S8D2"/>
<dbReference type="Pfam" id="PF00652">
    <property type="entry name" value="Ricin_B_lectin"/>
    <property type="match status" value="1"/>
</dbReference>
<accession>A0A0C2S8D2</accession>
<dbReference type="PROSITE" id="PS50231">
    <property type="entry name" value="RICIN_B_LECTIN"/>
    <property type="match status" value="1"/>
</dbReference>
<dbReference type="CDD" id="cd00161">
    <property type="entry name" value="beta-trefoil_Ricin-like"/>
    <property type="match status" value="1"/>
</dbReference>
<keyword evidence="4" id="KW-1185">Reference proteome</keyword>
<dbReference type="InterPro" id="IPR000772">
    <property type="entry name" value="Ricin_B_lectin"/>
</dbReference>
<evidence type="ECO:0000259" key="2">
    <source>
        <dbReference type="SMART" id="SM00458"/>
    </source>
</evidence>
<dbReference type="SMART" id="SM00458">
    <property type="entry name" value="RICIN"/>
    <property type="match status" value="1"/>
</dbReference>
<evidence type="ECO:0000313" key="4">
    <source>
        <dbReference type="Proteomes" id="UP000054549"/>
    </source>
</evidence>
<dbReference type="Gene3D" id="2.80.10.50">
    <property type="match status" value="2"/>
</dbReference>
<dbReference type="EMBL" id="KN818324">
    <property type="protein sequence ID" value="KIL59005.1"/>
    <property type="molecule type" value="Genomic_DNA"/>
</dbReference>
<organism evidence="3 4">
    <name type="scientific">Amanita muscaria (strain Koide BX008)</name>
    <dbReference type="NCBI Taxonomy" id="946122"/>
    <lineage>
        <taxon>Eukaryota</taxon>
        <taxon>Fungi</taxon>
        <taxon>Dikarya</taxon>
        <taxon>Basidiomycota</taxon>
        <taxon>Agaricomycotina</taxon>
        <taxon>Agaricomycetes</taxon>
        <taxon>Agaricomycetidae</taxon>
        <taxon>Agaricales</taxon>
        <taxon>Pluteineae</taxon>
        <taxon>Amanitaceae</taxon>
        <taxon>Amanita</taxon>
    </lineage>
</organism>
<proteinExistence type="predicted"/>
<name>A0A0C2S8D2_AMAMK</name>
<reference evidence="3 4" key="1">
    <citation type="submission" date="2014-04" db="EMBL/GenBank/DDBJ databases">
        <title>Evolutionary Origins and Diversification of the Mycorrhizal Mutualists.</title>
        <authorList>
            <consortium name="DOE Joint Genome Institute"/>
            <consortium name="Mycorrhizal Genomics Consortium"/>
            <person name="Kohler A."/>
            <person name="Kuo A."/>
            <person name="Nagy L.G."/>
            <person name="Floudas D."/>
            <person name="Copeland A."/>
            <person name="Barry K.W."/>
            <person name="Cichocki N."/>
            <person name="Veneault-Fourrey C."/>
            <person name="LaButti K."/>
            <person name="Lindquist E.A."/>
            <person name="Lipzen A."/>
            <person name="Lundell T."/>
            <person name="Morin E."/>
            <person name="Murat C."/>
            <person name="Riley R."/>
            <person name="Ohm R."/>
            <person name="Sun H."/>
            <person name="Tunlid A."/>
            <person name="Henrissat B."/>
            <person name="Grigoriev I.V."/>
            <person name="Hibbett D.S."/>
            <person name="Martin F."/>
        </authorList>
    </citation>
    <scope>NUCLEOTIDE SEQUENCE [LARGE SCALE GENOMIC DNA]</scope>
    <source>
        <strain evidence="3 4">Koide BX008</strain>
    </source>
</reference>
<keyword evidence="1" id="KW-0732">Signal</keyword>
<dbReference type="Proteomes" id="UP000054549">
    <property type="component" value="Unassembled WGS sequence"/>
</dbReference>
<dbReference type="InParanoid" id="A0A0C2S8D2"/>
<dbReference type="SUPFAM" id="SSF50370">
    <property type="entry name" value="Ricin B-like lectins"/>
    <property type="match status" value="1"/>
</dbReference>
<feature type="chain" id="PRO_5002155385" evidence="1">
    <location>
        <begin position="22"/>
        <end position="147"/>
    </location>
</feature>
<dbReference type="HOGENOM" id="CLU_1767580_0_0_1"/>
<dbReference type="InterPro" id="IPR035992">
    <property type="entry name" value="Ricin_B-like_lectins"/>
</dbReference>
<evidence type="ECO:0000256" key="1">
    <source>
        <dbReference type="SAM" id="SignalP"/>
    </source>
</evidence>